<keyword evidence="2" id="KW-1185">Reference proteome</keyword>
<protein>
    <recommendedName>
        <fullName evidence="3">DUF3841 domain-containing protein</fullName>
    </recommendedName>
</protein>
<reference evidence="1 2" key="1">
    <citation type="journal article" date="2020" name="Cell Host Microbe">
        <title>Functional and Genomic Variation between Human-Derived Isolates of Lachnospiraceae Reveals Inter- and Intra-Species Diversity.</title>
        <authorList>
            <person name="Sorbara M.T."/>
            <person name="Littmann E.R."/>
            <person name="Fontana E."/>
            <person name="Moody T.U."/>
            <person name="Kohout C.E."/>
            <person name="Gjonbalaj M."/>
            <person name="Eaton V."/>
            <person name="Seok R."/>
            <person name="Leiner I.M."/>
            <person name="Pamer E.G."/>
        </authorList>
    </citation>
    <scope>NUCLEOTIDE SEQUENCE [LARGE SCALE GENOMIC DNA]</scope>
    <source>
        <strain evidence="1 2">MSK.14.57</strain>
    </source>
</reference>
<evidence type="ECO:0008006" key="3">
    <source>
        <dbReference type="Google" id="ProtNLM"/>
    </source>
</evidence>
<evidence type="ECO:0000313" key="1">
    <source>
        <dbReference type="EMBL" id="NSJ79537.1"/>
    </source>
</evidence>
<proteinExistence type="predicted"/>
<organism evidence="1 2">
    <name type="scientific">Anaerostipes hadrus</name>
    <dbReference type="NCBI Taxonomy" id="649756"/>
    <lineage>
        <taxon>Bacteria</taxon>
        <taxon>Bacillati</taxon>
        <taxon>Bacillota</taxon>
        <taxon>Clostridia</taxon>
        <taxon>Lachnospirales</taxon>
        <taxon>Lachnospiraceae</taxon>
        <taxon>Anaerostipes</taxon>
    </lineage>
</organism>
<gene>
    <name evidence="1" type="ORF">G5A72_08080</name>
</gene>
<accession>A0ABX2HXZ3</accession>
<dbReference type="EMBL" id="JAAITB010000016">
    <property type="protein sequence ID" value="NSJ79537.1"/>
    <property type="molecule type" value="Genomic_DNA"/>
</dbReference>
<comment type="caution">
    <text evidence="1">The sequence shown here is derived from an EMBL/GenBank/DDBJ whole genome shotgun (WGS) entry which is preliminary data.</text>
</comment>
<dbReference type="RefSeq" id="WP_173725743.1">
    <property type="nucleotide sequence ID" value="NZ_JAAIQB010000015.1"/>
</dbReference>
<name>A0ABX2HXZ3_ANAHA</name>
<dbReference type="Proteomes" id="UP001644750">
    <property type="component" value="Unassembled WGS sequence"/>
</dbReference>
<sequence>MGQRSQIFVRFEKNPGEKEIVARYYKWNCGDQMISIVYHTIEWLKKHLDLNNCGSGQYLLWNQKEFIRILGTKYDLGDVVIITDILNKYGDYWKDDNDGKALIDIQCDGAIKYALLIRNNTLCNPSEYMLWNLWIESILPNKPIPRRMIDNIGNHIQELSESAMLMTEEEVKEFLC</sequence>
<evidence type="ECO:0000313" key="2">
    <source>
        <dbReference type="Proteomes" id="UP001644750"/>
    </source>
</evidence>